<keyword evidence="5 6" id="KW-0067">ATP-binding</keyword>
<dbReference type="PANTHER" id="PTHR21060">
    <property type="entry name" value="ACETATE KINASE"/>
    <property type="match status" value="1"/>
</dbReference>
<comment type="similarity">
    <text evidence="1 6 7">Belongs to the acetokinase family.</text>
</comment>
<feature type="site" description="Transition state stabilizer" evidence="6">
    <location>
        <position position="234"/>
    </location>
</feature>
<dbReference type="GO" id="GO:0005524">
    <property type="term" value="F:ATP binding"/>
    <property type="evidence" value="ECO:0007669"/>
    <property type="project" value="UniProtKB-KW"/>
</dbReference>
<feature type="active site" description="Proton donor/acceptor" evidence="6">
    <location>
        <position position="142"/>
    </location>
</feature>
<name>A0A934TIP9_9RHOB</name>
<feature type="site" description="Transition state stabilizer" evidence="6">
    <location>
        <position position="173"/>
    </location>
</feature>
<dbReference type="Gene3D" id="3.30.420.40">
    <property type="match status" value="2"/>
</dbReference>
<evidence type="ECO:0000256" key="6">
    <source>
        <dbReference type="HAMAP-Rule" id="MF_00020"/>
    </source>
</evidence>
<comment type="catalytic activity">
    <reaction evidence="6">
        <text>acetate + ATP = acetyl phosphate + ADP</text>
        <dbReference type="Rhea" id="RHEA:11352"/>
        <dbReference type="ChEBI" id="CHEBI:22191"/>
        <dbReference type="ChEBI" id="CHEBI:30089"/>
        <dbReference type="ChEBI" id="CHEBI:30616"/>
        <dbReference type="ChEBI" id="CHEBI:456216"/>
        <dbReference type="EC" id="2.7.2.1"/>
    </reaction>
</comment>
<feature type="binding site" evidence="6">
    <location>
        <position position="85"/>
    </location>
    <ligand>
        <name>substrate</name>
    </ligand>
</feature>
<comment type="pathway">
    <text evidence="6">Metabolic intermediate biosynthesis; acetyl-CoA biosynthesis; acetyl-CoA from acetate: step 1/2.</text>
</comment>
<keyword evidence="2 6" id="KW-0808">Transferase</keyword>
<dbReference type="HAMAP" id="MF_00020">
    <property type="entry name" value="Acetate_kinase"/>
    <property type="match status" value="1"/>
</dbReference>
<dbReference type="InterPro" id="IPR004372">
    <property type="entry name" value="Ac/propionate_kinase"/>
</dbReference>
<dbReference type="Pfam" id="PF00871">
    <property type="entry name" value="Acetate_kinase"/>
    <property type="match status" value="1"/>
</dbReference>
<dbReference type="InterPro" id="IPR023865">
    <property type="entry name" value="Aliphatic_acid_kinase_CS"/>
</dbReference>
<keyword evidence="3 6" id="KW-0547">Nucleotide-binding</keyword>
<evidence type="ECO:0000256" key="5">
    <source>
        <dbReference type="ARBA" id="ARBA00022840"/>
    </source>
</evidence>
<dbReference type="GO" id="GO:0008776">
    <property type="term" value="F:acetate kinase activity"/>
    <property type="evidence" value="ECO:0007669"/>
    <property type="project" value="UniProtKB-UniRule"/>
</dbReference>
<dbReference type="InterPro" id="IPR043129">
    <property type="entry name" value="ATPase_NBD"/>
</dbReference>
<dbReference type="GO" id="GO:0005737">
    <property type="term" value="C:cytoplasm"/>
    <property type="evidence" value="ECO:0007669"/>
    <property type="project" value="UniProtKB-SubCell"/>
</dbReference>
<accession>A0A934TIP9</accession>
<comment type="cofactor">
    <cofactor evidence="6">
        <name>Mg(2+)</name>
        <dbReference type="ChEBI" id="CHEBI:18420"/>
    </cofactor>
    <cofactor evidence="6">
        <name>Mn(2+)</name>
        <dbReference type="ChEBI" id="CHEBI:29035"/>
    </cofactor>
    <text evidence="6">Mg(2+). Can also accept Mn(2+).</text>
</comment>
<dbReference type="Pfam" id="PF06130">
    <property type="entry name" value="PTAC"/>
    <property type="match status" value="1"/>
</dbReference>
<dbReference type="GO" id="GO:0006083">
    <property type="term" value="P:acetate metabolic process"/>
    <property type="evidence" value="ECO:0007669"/>
    <property type="project" value="TreeGrafter"/>
</dbReference>
<protein>
    <recommendedName>
        <fullName evidence="6">Acetate kinase</fullName>
        <ecNumber evidence="6">2.7.2.1</ecNumber>
    </recommendedName>
    <alternativeName>
        <fullName evidence="6">Acetokinase</fullName>
    </alternativeName>
</protein>
<keyword evidence="6" id="KW-0479">Metal-binding</keyword>
<proteinExistence type="inferred from homology"/>
<feature type="binding site" evidence="6">
    <location>
        <begin position="275"/>
        <end position="277"/>
    </location>
    <ligand>
        <name>ATP</name>
        <dbReference type="ChEBI" id="CHEBI:30616"/>
    </ligand>
</feature>
<evidence type="ECO:0000313" key="8">
    <source>
        <dbReference type="EMBL" id="MBK5926394.1"/>
    </source>
</evidence>
<dbReference type="NCBIfam" id="TIGR00016">
    <property type="entry name" value="ackA"/>
    <property type="match status" value="1"/>
</dbReference>
<dbReference type="GO" id="GO:0016747">
    <property type="term" value="F:acyltransferase activity, transferring groups other than amino-acyl groups"/>
    <property type="evidence" value="ECO:0007669"/>
    <property type="project" value="InterPro"/>
</dbReference>
<dbReference type="NCBIfam" id="NF011652">
    <property type="entry name" value="PRK15070.1"/>
    <property type="match status" value="1"/>
</dbReference>
<reference evidence="8" key="1">
    <citation type="submission" date="2017-05" db="EMBL/GenBank/DDBJ databases">
        <authorList>
            <person name="Imhoff J.F."/>
            <person name="Rahn T."/>
            <person name="Kuenzel S."/>
            <person name="Neulinger S.C."/>
        </authorList>
    </citation>
    <scope>NUCLEOTIDE SEQUENCE</scope>
    <source>
        <strain evidence="8">LMG 28126</strain>
    </source>
</reference>
<evidence type="ECO:0000256" key="4">
    <source>
        <dbReference type="ARBA" id="ARBA00022777"/>
    </source>
</evidence>
<dbReference type="PANTHER" id="PTHR21060:SF15">
    <property type="entry name" value="ACETATE KINASE-RELATED"/>
    <property type="match status" value="1"/>
</dbReference>
<evidence type="ECO:0000256" key="7">
    <source>
        <dbReference type="RuleBase" id="RU003835"/>
    </source>
</evidence>
<organism evidence="8 9">
    <name type="scientific">Rhodobaculum claviforme</name>
    <dbReference type="NCBI Taxonomy" id="1549854"/>
    <lineage>
        <taxon>Bacteria</taxon>
        <taxon>Pseudomonadati</taxon>
        <taxon>Pseudomonadota</taxon>
        <taxon>Alphaproteobacteria</taxon>
        <taxon>Rhodobacterales</taxon>
        <taxon>Paracoccaceae</taxon>
        <taxon>Rhodobaculum</taxon>
    </lineage>
</organism>
<evidence type="ECO:0000256" key="3">
    <source>
        <dbReference type="ARBA" id="ARBA00022741"/>
    </source>
</evidence>
<keyword evidence="6" id="KW-0460">Magnesium</keyword>
<comment type="caution">
    <text evidence="8">The sequence shown here is derived from an EMBL/GenBank/DDBJ whole genome shotgun (WGS) entry which is preliminary data.</text>
</comment>
<reference evidence="8" key="2">
    <citation type="journal article" date="2020" name="Microorganisms">
        <title>Osmotic Adaptation and Compatible Solute Biosynthesis of Phototrophic Bacteria as Revealed from Genome Analyses.</title>
        <authorList>
            <person name="Imhoff J.F."/>
            <person name="Rahn T."/>
            <person name="Kunzel S."/>
            <person name="Keller A."/>
            <person name="Neulinger S.C."/>
        </authorList>
    </citation>
    <scope>NUCLEOTIDE SEQUENCE</scope>
    <source>
        <strain evidence="8">LMG 28126</strain>
    </source>
</reference>
<dbReference type="AlphaFoldDB" id="A0A934TIP9"/>
<feature type="binding site" evidence="6">
    <location>
        <position position="7"/>
    </location>
    <ligand>
        <name>Mg(2+)</name>
        <dbReference type="ChEBI" id="CHEBI:18420"/>
    </ligand>
</feature>
<comment type="function">
    <text evidence="6">Catalyzes the formation of acetyl phosphate from acetate and ATP. Can also catalyze the reverse reaction.</text>
</comment>
<evidence type="ECO:0000256" key="2">
    <source>
        <dbReference type="ARBA" id="ARBA00022679"/>
    </source>
</evidence>
<dbReference type="Proteomes" id="UP000706333">
    <property type="component" value="Unassembled WGS sequence"/>
</dbReference>
<keyword evidence="6" id="KW-0963">Cytoplasm</keyword>
<dbReference type="CDD" id="cd24010">
    <property type="entry name" value="ASKHA_NBD_AcK_PK"/>
    <property type="match status" value="1"/>
</dbReference>
<evidence type="ECO:0000256" key="1">
    <source>
        <dbReference type="ARBA" id="ARBA00008748"/>
    </source>
</evidence>
<keyword evidence="4 6" id="KW-0418">Kinase</keyword>
<dbReference type="PROSITE" id="PS01076">
    <property type="entry name" value="ACETATE_KINASE_2"/>
    <property type="match status" value="1"/>
</dbReference>
<dbReference type="GO" id="GO:0006085">
    <property type="term" value="P:acetyl-CoA biosynthetic process"/>
    <property type="evidence" value="ECO:0007669"/>
    <property type="project" value="UniProtKB-UniRule"/>
</dbReference>
<dbReference type="EC" id="2.7.2.1" evidence="6"/>
<dbReference type="SUPFAM" id="SSF53067">
    <property type="entry name" value="Actin-like ATPase domain"/>
    <property type="match status" value="2"/>
</dbReference>
<evidence type="ECO:0000313" key="9">
    <source>
        <dbReference type="Proteomes" id="UP000706333"/>
    </source>
</evidence>
<dbReference type="PRINTS" id="PR00471">
    <property type="entry name" value="ACETATEKNASE"/>
</dbReference>
<feature type="binding site" evidence="6">
    <location>
        <position position="380"/>
    </location>
    <ligand>
        <name>Mg(2+)</name>
        <dbReference type="ChEBI" id="CHEBI:18420"/>
    </ligand>
</feature>
<dbReference type="RefSeq" id="WP_201156153.1">
    <property type="nucleotide sequence ID" value="NZ_NHSD01000124.1"/>
</dbReference>
<sequence>MKVLVFNAGSSSLKFGVFDTANGAVELLRGGFERFGPDGCRATLRGAGGSQDGPAPHTDLAAAIAAVPAVLEARGIGPVDAVGHRIAHGGDRFTAATPLSEEVIARIEALNPLAPLHNPAILRAVRLAREVWPDLPQLGVFDTAFHLTNPARATTYAVPKAWRDAGLRRYGFHGTSHKYVAQRAAEVMGRPWTELRIISVHLGNGASVCAVDLGRSMDSSMGMTPLEGLVMGTRSGDVDPGAFGYLHRALGLGIAEIEDALNRDSGLKGLAGVSDMRDVEARAGAGDADAQLAINVYAYRARKYIGAYAAAMGGVDAVVFTGGIGENSPSMRRRICDGLDFMGLHLDHDRNQAVRLEGRAAPEIQSWGSRVRVIVTETAEQLMIAREVAAALARPAPAPKAIPVAVSARHVHLSRAAVEALFGPGYCLTPARELRQKGNFAAEERVTIEGPRGRLERVAILGPERPRTQIEVSRTDSFGLGIDAPVRESGKVDGTPRVTLVGPAGRYDTDGLIVAARHIHTNPDDAAAMGLQDGQFVEVHVGDGGAGRGLTFAHTLVRVSPTAFTEMHIDTDEANAAGIRTEGEGSVAETHTATPVAVH</sequence>
<keyword evidence="9" id="KW-1185">Reference proteome</keyword>
<comment type="subcellular location">
    <subcellularLocation>
        <location evidence="6">Cytoplasm</location>
    </subcellularLocation>
</comment>
<feature type="binding site" evidence="6">
    <location>
        <begin position="323"/>
        <end position="327"/>
    </location>
    <ligand>
        <name>ATP</name>
        <dbReference type="ChEBI" id="CHEBI:30616"/>
    </ligand>
</feature>
<feature type="binding site" evidence="6">
    <location>
        <position position="14"/>
    </location>
    <ligand>
        <name>ATP</name>
        <dbReference type="ChEBI" id="CHEBI:30616"/>
    </ligand>
</feature>
<dbReference type="InterPro" id="IPR008300">
    <property type="entry name" value="PTAC"/>
</dbReference>
<dbReference type="InterPro" id="IPR000890">
    <property type="entry name" value="Aliphatic_acid_kin_short-chain"/>
</dbReference>
<dbReference type="GO" id="GO:0000287">
    <property type="term" value="F:magnesium ion binding"/>
    <property type="evidence" value="ECO:0007669"/>
    <property type="project" value="UniProtKB-UniRule"/>
</dbReference>
<dbReference type="EMBL" id="NHSD01000124">
    <property type="protein sequence ID" value="MBK5926394.1"/>
    <property type="molecule type" value="Genomic_DNA"/>
</dbReference>
<feature type="binding site" evidence="6">
    <location>
        <begin position="201"/>
        <end position="205"/>
    </location>
    <ligand>
        <name>ATP</name>
        <dbReference type="ChEBI" id="CHEBI:30616"/>
    </ligand>
</feature>
<gene>
    <name evidence="6" type="primary">ackA</name>
    <name evidence="8" type="ORF">CCR87_03320</name>
</gene>
<comment type="subunit">
    <text evidence="6">Homodimer.</text>
</comment>